<feature type="chain" id="PRO_5012496182" description="Cyclin-like F-box" evidence="2">
    <location>
        <begin position="24"/>
        <end position="384"/>
    </location>
</feature>
<reference evidence="3 4" key="1">
    <citation type="journal article" date="2015" name="BMC Genomics">
        <title>Gene expression during zombie ant biting behavior reflects the complexity underlying fungal parasitic behavioral manipulation.</title>
        <authorList>
            <person name="de Bekker C."/>
            <person name="Ohm R.A."/>
            <person name="Loreto R.G."/>
            <person name="Sebastian A."/>
            <person name="Albert I."/>
            <person name="Merrow M."/>
            <person name="Brachmann A."/>
            <person name="Hughes D.P."/>
        </authorList>
    </citation>
    <scope>NUCLEOTIDE SEQUENCE [LARGE SCALE GENOMIC DNA]</scope>
    <source>
        <strain evidence="3 4">SC16a</strain>
    </source>
</reference>
<dbReference type="Proteomes" id="UP000037136">
    <property type="component" value="Unassembled WGS sequence"/>
</dbReference>
<organism evidence="3 4">
    <name type="scientific">Ophiocordyceps unilateralis</name>
    <name type="common">Zombie-ant fungus</name>
    <name type="synonym">Torrubia unilateralis</name>
    <dbReference type="NCBI Taxonomy" id="268505"/>
    <lineage>
        <taxon>Eukaryota</taxon>
        <taxon>Fungi</taxon>
        <taxon>Dikarya</taxon>
        <taxon>Ascomycota</taxon>
        <taxon>Pezizomycotina</taxon>
        <taxon>Sordariomycetes</taxon>
        <taxon>Hypocreomycetidae</taxon>
        <taxon>Hypocreales</taxon>
        <taxon>Ophiocordycipitaceae</taxon>
        <taxon>Ophiocordyceps</taxon>
    </lineage>
</organism>
<accession>A0A2A9PJT0</accession>
<feature type="region of interest" description="Disordered" evidence="1">
    <location>
        <begin position="40"/>
        <end position="105"/>
    </location>
</feature>
<name>A0A2A9PJT0_OPHUN</name>
<comment type="caution">
    <text evidence="3">The sequence shown here is derived from an EMBL/GenBank/DDBJ whole genome shotgun (WGS) entry which is preliminary data.</text>
</comment>
<keyword evidence="4" id="KW-1185">Reference proteome</keyword>
<evidence type="ECO:0000313" key="4">
    <source>
        <dbReference type="Proteomes" id="UP000037136"/>
    </source>
</evidence>
<keyword evidence="2" id="KW-0732">Signal</keyword>
<feature type="compositionally biased region" description="Polar residues" evidence="1">
    <location>
        <begin position="85"/>
        <end position="105"/>
    </location>
</feature>
<sequence length="384" mass="40040">MYKLGFLSLFFALAVAFLSLAAAAPQNNRGGVNTLIQRAVNDSGGRNGNQKQGGGNNNNSNSRGGGGGKGGNRAAANNGKGGRQTPRQKATAQNPEGISTAQDGSTIVDQTVQINGLPMRFKVSAPAELFTQNSGVQGAQATPGQKGQFGMNCNMHGDGGQTFFEFPNEGVRDNLIGCAILTPDENLKWGGSGNDRPQGSEHAQAVSDLIKNVMPQMLAFDPNNMAFTGVSGGSLVISGFLMPEQMGNFPNSKVLLNCGGMAPPGQFNQAALAAMANTRIHFQSTTNELNSLQQSIPDAIRAYEQAAQKAGVNQQQLGQLQTVNNSPQGGHCEFDGKGFNSGIQLMADNFANVMFDGGSGEVSGIGNVRQSVVGNEKLRFGPGK</sequence>
<evidence type="ECO:0000256" key="1">
    <source>
        <dbReference type="SAM" id="MobiDB-lite"/>
    </source>
</evidence>
<reference evidence="3 4" key="2">
    <citation type="journal article" date="2017" name="Sci. Rep.">
        <title>Ant-infecting Ophiocordyceps genomes reveal a high diversity of potential behavioral manipulation genes and a possible major role for enterotoxins.</title>
        <authorList>
            <person name="de Bekker C."/>
            <person name="Ohm R.A."/>
            <person name="Evans H.C."/>
            <person name="Brachmann A."/>
            <person name="Hughes D.P."/>
        </authorList>
    </citation>
    <scope>NUCLEOTIDE SEQUENCE [LARGE SCALE GENOMIC DNA]</scope>
    <source>
        <strain evidence="3 4">SC16a</strain>
    </source>
</reference>
<dbReference type="AlphaFoldDB" id="A0A2A9PJT0"/>
<gene>
    <name evidence="3" type="ORF">XA68_16375</name>
</gene>
<evidence type="ECO:0000313" key="3">
    <source>
        <dbReference type="EMBL" id="PFH61755.1"/>
    </source>
</evidence>
<feature type="compositionally biased region" description="Gly residues" evidence="1">
    <location>
        <begin position="45"/>
        <end position="56"/>
    </location>
</feature>
<protein>
    <recommendedName>
        <fullName evidence="5">Cyclin-like F-box</fullName>
    </recommendedName>
</protein>
<dbReference type="EMBL" id="LAZP02000056">
    <property type="protein sequence ID" value="PFH61755.1"/>
    <property type="molecule type" value="Genomic_DNA"/>
</dbReference>
<evidence type="ECO:0000256" key="2">
    <source>
        <dbReference type="SAM" id="SignalP"/>
    </source>
</evidence>
<evidence type="ECO:0008006" key="5">
    <source>
        <dbReference type="Google" id="ProtNLM"/>
    </source>
</evidence>
<proteinExistence type="predicted"/>
<dbReference type="OrthoDB" id="4540290at2759"/>
<feature type="signal peptide" evidence="2">
    <location>
        <begin position="1"/>
        <end position="23"/>
    </location>
</feature>